<dbReference type="Gene3D" id="3.40.50.1820">
    <property type="entry name" value="alpha/beta hydrolase"/>
    <property type="match status" value="1"/>
</dbReference>
<comment type="caution">
    <text evidence="2">The sequence shown here is derived from an EMBL/GenBank/DDBJ whole genome shotgun (WGS) entry which is preliminary data.</text>
</comment>
<sequence length="359" mass="40511">MGERAVIGKPPKFRGISKEVQELLEADMDEAPARRRAREAFKDVQLSIDFCLFKVPCDGLKMNESYEVNSRGVEIFSKSWFPGNCRPKAVVCYCHGYGDTCTFFAEGMQNCQEVSISRIWSFWDGLSRIWSIRRSAWGIVSVSLIVLNQNGGFDVLDAENPEFISLPRFLFGQSMGGAVALKVHLKQPNAWNGAILVAPMCKIADDVAPPWLLRQILIGVAKFLPRQKLVPQKDLAEMAFKELNKREMTAYNVIAYNDKPRLRTALELLRTTQEIERRLEEVSLPLLILHGEADIVTDPSVSKALYEKARSSDKKLNLYKDAYHSLLEGEPDETIAQVFDDCISWLDERCGKTNATNGI</sequence>
<dbReference type="AlphaFoldDB" id="A0AAV6IH89"/>
<dbReference type="SUPFAM" id="SSF53474">
    <property type="entry name" value="alpha/beta-Hydrolases"/>
    <property type="match status" value="1"/>
</dbReference>
<dbReference type="EMBL" id="JACTNZ010000010">
    <property type="protein sequence ID" value="KAG5527857.1"/>
    <property type="molecule type" value="Genomic_DNA"/>
</dbReference>
<dbReference type="InterPro" id="IPR051044">
    <property type="entry name" value="MAG_DAG_Lipase"/>
</dbReference>
<dbReference type="InterPro" id="IPR029058">
    <property type="entry name" value="AB_hydrolase_fold"/>
</dbReference>
<dbReference type="InterPro" id="IPR022742">
    <property type="entry name" value="Hydrolase_4"/>
</dbReference>
<keyword evidence="3" id="KW-1185">Reference proteome</keyword>
<evidence type="ECO:0000313" key="3">
    <source>
        <dbReference type="Proteomes" id="UP000823749"/>
    </source>
</evidence>
<evidence type="ECO:0000313" key="2">
    <source>
        <dbReference type="EMBL" id="KAG5527857.1"/>
    </source>
</evidence>
<feature type="domain" description="Serine aminopeptidase S33" evidence="1">
    <location>
        <begin position="86"/>
        <end position="331"/>
    </location>
</feature>
<accession>A0AAV6IH89</accession>
<evidence type="ECO:0000259" key="1">
    <source>
        <dbReference type="Pfam" id="PF12146"/>
    </source>
</evidence>
<protein>
    <recommendedName>
        <fullName evidence="1">Serine aminopeptidase S33 domain-containing protein</fullName>
    </recommendedName>
</protein>
<gene>
    <name evidence="2" type="ORF">RHGRI_028704</name>
</gene>
<reference evidence="2" key="1">
    <citation type="submission" date="2020-08" db="EMBL/GenBank/DDBJ databases">
        <title>Plant Genome Project.</title>
        <authorList>
            <person name="Zhang R.-G."/>
        </authorList>
    </citation>
    <scope>NUCLEOTIDE SEQUENCE</scope>
    <source>
        <strain evidence="2">WSP0</strain>
        <tissue evidence="2">Leaf</tissue>
    </source>
</reference>
<dbReference type="Pfam" id="PF12146">
    <property type="entry name" value="Hydrolase_4"/>
    <property type="match status" value="1"/>
</dbReference>
<dbReference type="Proteomes" id="UP000823749">
    <property type="component" value="Chromosome 10"/>
</dbReference>
<dbReference type="PANTHER" id="PTHR11614">
    <property type="entry name" value="PHOSPHOLIPASE-RELATED"/>
    <property type="match status" value="1"/>
</dbReference>
<organism evidence="2 3">
    <name type="scientific">Rhododendron griersonianum</name>
    <dbReference type="NCBI Taxonomy" id="479676"/>
    <lineage>
        <taxon>Eukaryota</taxon>
        <taxon>Viridiplantae</taxon>
        <taxon>Streptophyta</taxon>
        <taxon>Embryophyta</taxon>
        <taxon>Tracheophyta</taxon>
        <taxon>Spermatophyta</taxon>
        <taxon>Magnoliopsida</taxon>
        <taxon>eudicotyledons</taxon>
        <taxon>Gunneridae</taxon>
        <taxon>Pentapetalae</taxon>
        <taxon>asterids</taxon>
        <taxon>Ericales</taxon>
        <taxon>Ericaceae</taxon>
        <taxon>Ericoideae</taxon>
        <taxon>Rhodoreae</taxon>
        <taxon>Rhododendron</taxon>
    </lineage>
</organism>
<dbReference type="FunFam" id="3.40.50.1820:FF:000054">
    <property type="entry name" value="Alpha/beta-Hydrolases superfamily protein"/>
    <property type="match status" value="1"/>
</dbReference>
<name>A0AAV6IH89_9ERIC</name>
<proteinExistence type="predicted"/>